<dbReference type="PROSITE" id="PS51272">
    <property type="entry name" value="SLH"/>
    <property type="match status" value="2"/>
</dbReference>
<name>A0ABS6F9X6_9FIRM</name>
<keyword evidence="5" id="KW-1185">Reference proteome</keyword>
<evidence type="ECO:0000313" key="4">
    <source>
        <dbReference type="EMBL" id="MBU5626347.1"/>
    </source>
</evidence>
<dbReference type="InterPro" id="IPR014044">
    <property type="entry name" value="CAP_dom"/>
</dbReference>
<feature type="signal peptide" evidence="2">
    <location>
        <begin position="1"/>
        <end position="23"/>
    </location>
</feature>
<organism evidence="4 5">
    <name type="scientific">Dysosmobacter acutus</name>
    <dbReference type="NCBI Taxonomy" id="2841504"/>
    <lineage>
        <taxon>Bacteria</taxon>
        <taxon>Bacillati</taxon>
        <taxon>Bacillota</taxon>
        <taxon>Clostridia</taxon>
        <taxon>Eubacteriales</taxon>
        <taxon>Oscillospiraceae</taxon>
        <taxon>Dysosmobacter</taxon>
    </lineage>
</organism>
<feature type="domain" description="SLH" evidence="3">
    <location>
        <begin position="82"/>
        <end position="145"/>
    </location>
</feature>
<dbReference type="RefSeq" id="WP_216631847.1">
    <property type="nucleotide sequence ID" value="NZ_JAHLQN010000001.1"/>
</dbReference>
<dbReference type="CDD" id="cd05379">
    <property type="entry name" value="CAP_bacterial"/>
    <property type="match status" value="1"/>
</dbReference>
<gene>
    <name evidence="4" type="ORF">KQI82_05345</name>
</gene>
<sequence length="363" mass="39175">MKRIRVISLAVIAALSLTVTSFAAEKSPQQSAAAYLSEAGIMLGNESGDMMLEQGLTRAQMAALLTRIVTDPEQFETDSAFYRSLCSFTDVPEWAKSYVGYCVANNLVAGYGNGRYGSNDPVTSAAACTVMLRCLNDVDAVWDYQSACQTAVQLGLAAEETVADAEITRGKMAVLICHTLARLGYDVKLSETAQPNLSANGTSDAAAVQETAEPFDAAAAKQDIIDRTNALRCEKSVAALTVNEKLMQAAQVRAEEMAASGVYSHTRPDGRKYTTVTDCKYIGENIHLIGEWQIRDSSLPSFAVEAWKNSAAHLKNMLNTRYHAIGVGVSQGTVMGEPYWYCVQLFLLDGYNVTWVDAPAAKG</sequence>
<keyword evidence="2" id="KW-0732">Signal</keyword>
<accession>A0ABS6F9X6</accession>
<evidence type="ECO:0000259" key="3">
    <source>
        <dbReference type="PROSITE" id="PS51272"/>
    </source>
</evidence>
<dbReference type="Pfam" id="PF00395">
    <property type="entry name" value="SLH"/>
    <property type="match status" value="1"/>
</dbReference>
<feature type="chain" id="PRO_5047487946" evidence="2">
    <location>
        <begin position="24"/>
        <end position="363"/>
    </location>
</feature>
<evidence type="ECO:0000313" key="5">
    <source>
        <dbReference type="Proteomes" id="UP000787672"/>
    </source>
</evidence>
<dbReference type="EMBL" id="JAHLQN010000001">
    <property type="protein sequence ID" value="MBU5626347.1"/>
    <property type="molecule type" value="Genomic_DNA"/>
</dbReference>
<dbReference type="PANTHER" id="PTHR31157:SF1">
    <property type="entry name" value="SCP DOMAIN-CONTAINING PROTEIN"/>
    <property type="match status" value="1"/>
</dbReference>
<dbReference type="Proteomes" id="UP000787672">
    <property type="component" value="Unassembled WGS sequence"/>
</dbReference>
<evidence type="ECO:0000256" key="2">
    <source>
        <dbReference type="SAM" id="SignalP"/>
    </source>
</evidence>
<dbReference type="PANTHER" id="PTHR31157">
    <property type="entry name" value="SCP DOMAIN-CONTAINING PROTEIN"/>
    <property type="match status" value="1"/>
</dbReference>
<reference evidence="4 5" key="1">
    <citation type="submission" date="2021-06" db="EMBL/GenBank/DDBJ databases">
        <authorList>
            <person name="Sun Q."/>
            <person name="Li D."/>
        </authorList>
    </citation>
    <scope>NUCLEOTIDE SEQUENCE [LARGE SCALE GENOMIC DNA]</scope>
    <source>
        <strain evidence="4 5">MSJ-2</strain>
    </source>
</reference>
<comment type="caution">
    <text evidence="4">The sequence shown here is derived from an EMBL/GenBank/DDBJ whole genome shotgun (WGS) entry which is preliminary data.</text>
</comment>
<protein>
    <submittedName>
        <fullName evidence="4">S-layer homology domain-containing protein</fullName>
    </submittedName>
</protein>
<keyword evidence="1" id="KW-0677">Repeat</keyword>
<evidence type="ECO:0000256" key="1">
    <source>
        <dbReference type="ARBA" id="ARBA00022737"/>
    </source>
</evidence>
<dbReference type="SMART" id="SM00198">
    <property type="entry name" value="SCP"/>
    <property type="match status" value="1"/>
</dbReference>
<dbReference type="InterPro" id="IPR001119">
    <property type="entry name" value="SLH_dom"/>
</dbReference>
<feature type="domain" description="SLH" evidence="3">
    <location>
        <begin position="16"/>
        <end position="79"/>
    </location>
</feature>
<proteinExistence type="predicted"/>
<dbReference type="Pfam" id="PF00188">
    <property type="entry name" value="CAP"/>
    <property type="match status" value="1"/>
</dbReference>